<protein>
    <submittedName>
        <fullName evidence="1">Uncharacterized protein</fullName>
    </submittedName>
</protein>
<organism evidence="1 2">
    <name type="scientific">Vairimorpha apis BRL 01</name>
    <dbReference type="NCBI Taxonomy" id="1037528"/>
    <lineage>
        <taxon>Eukaryota</taxon>
        <taxon>Fungi</taxon>
        <taxon>Fungi incertae sedis</taxon>
        <taxon>Microsporidia</taxon>
        <taxon>Nosematidae</taxon>
        <taxon>Vairimorpha</taxon>
    </lineage>
</organism>
<sequence length="342" mass="40796">MSKTKQQVLKYLIDKKNSIKLEINNLLDNKTNYCDENFFNNLVFNCNTHKNSIKFHKKNEKSIIYETKEYLNEIRILPISKILKQSNKIVTTNDRCYAFEENIFNKLNLLKEIKNKIEPSKNTKEIDNLSNIFKEENVSNEENFKRLCRKDHCNLKVFEKLKTHITNIDEEIIIKKEKLSHEIIEYSLKKNNCLPSMCNINIKDSSFPWIILKQENNIFIPIDFNERFYSYNDILGIFHLYCTKLTLINNNNNKINHGAGVHQSYKKFQQLPDMFIYLTCLNDKELLKNSDLELNVSSESTEKEFYDLNNHKTTFKGDFLLDIDNDEFYEKFPIIMYKKKQI</sequence>
<evidence type="ECO:0000313" key="2">
    <source>
        <dbReference type="Proteomes" id="UP000053780"/>
    </source>
</evidence>
<dbReference type="EMBL" id="KE647159">
    <property type="protein sequence ID" value="EQB61266.1"/>
    <property type="molecule type" value="Genomic_DNA"/>
</dbReference>
<reference evidence="1 2" key="1">
    <citation type="journal article" date="2013" name="BMC Genomics">
        <title>Genome sequencing and comparative genomics of honey bee microsporidia, Nosema apis reveal novel insights into host-parasite interactions.</title>
        <authorList>
            <person name="Chen Yp."/>
            <person name="Pettis J.S."/>
            <person name="Zhao Y."/>
            <person name="Liu X."/>
            <person name="Tallon L.J."/>
            <person name="Sadzewicz L.D."/>
            <person name="Li R."/>
            <person name="Zheng H."/>
            <person name="Huang S."/>
            <person name="Zhang X."/>
            <person name="Hamilton M.C."/>
            <person name="Pernal S.F."/>
            <person name="Melathopoulos A.P."/>
            <person name="Yan X."/>
            <person name="Evans J.D."/>
        </authorList>
    </citation>
    <scope>NUCLEOTIDE SEQUENCE [LARGE SCALE GENOMIC DNA]</scope>
    <source>
        <strain evidence="1 2">BRL 01</strain>
    </source>
</reference>
<name>T0MDC7_9MICR</name>
<evidence type="ECO:0000313" key="1">
    <source>
        <dbReference type="EMBL" id="EQB61266.1"/>
    </source>
</evidence>
<keyword evidence="2" id="KW-1185">Reference proteome</keyword>
<dbReference type="HOGENOM" id="CLU_811567_0_0_1"/>
<accession>T0MDC7</accession>
<dbReference type="Proteomes" id="UP000053780">
    <property type="component" value="Unassembled WGS sequence"/>
</dbReference>
<gene>
    <name evidence="1" type="ORF">NAPIS_ORF01158</name>
</gene>
<proteinExistence type="predicted"/>
<dbReference type="AlphaFoldDB" id="T0MDC7"/>
<dbReference type="VEuPathDB" id="MicrosporidiaDB:NAPIS_ORF01158"/>